<accession>A0A2G8JGD6</accession>
<dbReference type="GO" id="GO:0016301">
    <property type="term" value="F:kinase activity"/>
    <property type="evidence" value="ECO:0007669"/>
    <property type="project" value="UniProtKB-KW"/>
</dbReference>
<reference evidence="1 2" key="1">
    <citation type="journal article" date="2017" name="PLoS Biol.">
        <title>The sea cucumber genome provides insights into morphological evolution and visceral regeneration.</title>
        <authorList>
            <person name="Zhang X."/>
            <person name="Sun L."/>
            <person name="Yuan J."/>
            <person name="Sun Y."/>
            <person name="Gao Y."/>
            <person name="Zhang L."/>
            <person name="Li S."/>
            <person name="Dai H."/>
            <person name="Hamel J.F."/>
            <person name="Liu C."/>
            <person name="Yu Y."/>
            <person name="Liu S."/>
            <person name="Lin W."/>
            <person name="Guo K."/>
            <person name="Jin S."/>
            <person name="Xu P."/>
            <person name="Storey K.B."/>
            <person name="Huan P."/>
            <person name="Zhang T."/>
            <person name="Zhou Y."/>
            <person name="Zhang J."/>
            <person name="Lin C."/>
            <person name="Li X."/>
            <person name="Xing L."/>
            <person name="Huo D."/>
            <person name="Sun M."/>
            <person name="Wang L."/>
            <person name="Mercier A."/>
            <person name="Li F."/>
            <person name="Yang H."/>
            <person name="Xiang J."/>
        </authorList>
    </citation>
    <scope>NUCLEOTIDE SEQUENCE [LARGE SCALE GENOMIC DNA]</scope>
    <source>
        <strain evidence="1">Shaxun</strain>
        <tissue evidence="1">Muscle</tissue>
    </source>
</reference>
<evidence type="ECO:0000313" key="1">
    <source>
        <dbReference type="EMBL" id="PIK34778.1"/>
    </source>
</evidence>
<dbReference type="AlphaFoldDB" id="A0A2G8JGD6"/>
<protein>
    <submittedName>
        <fullName evidence="1">Putative serine/threonine-protein kinase SMG1-like</fullName>
    </submittedName>
</protein>
<sequence length="148" mass="17848">MRDGQRFYLQHKLALDTVRGQQFERFTDLFQWYLHAEERQQTYVTAAGFLQRAGQGHLVAQYEKLEQELNQAVHQRRKQLNHCMEKLQLYCSVAVKFPENFAEQNRIYVWQGWLQQLYQDMNPDICKRLLQRSSDEYSAPSARQVKRY</sequence>
<dbReference type="EMBL" id="MRZV01002082">
    <property type="protein sequence ID" value="PIK34778.1"/>
    <property type="molecule type" value="Genomic_DNA"/>
</dbReference>
<keyword evidence="1" id="KW-0418">Kinase</keyword>
<dbReference type="STRING" id="307972.A0A2G8JGD6"/>
<evidence type="ECO:0000313" key="2">
    <source>
        <dbReference type="Proteomes" id="UP000230750"/>
    </source>
</evidence>
<keyword evidence="2" id="KW-1185">Reference proteome</keyword>
<organism evidence="1 2">
    <name type="scientific">Stichopus japonicus</name>
    <name type="common">Sea cucumber</name>
    <dbReference type="NCBI Taxonomy" id="307972"/>
    <lineage>
        <taxon>Eukaryota</taxon>
        <taxon>Metazoa</taxon>
        <taxon>Echinodermata</taxon>
        <taxon>Eleutherozoa</taxon>
        <taxon>Echinozoa</taxon>
        <taxon>Holothuroidea</taxon>
        <taxon>Aspidochirotacea</taxon>
        <taxon>Aspidochirotida</taxon>
        <taxon>Stichopodidae</taxon>
        <taxon>Apostichopus</taxon>
    </lineage>
</organism>
<keyword evidence="1" id="KW-0808">Transferase</keyword>
<dbReference type="Proteomes" id="UP000230750">
    <property type="component" value="Unassembled WGS sequence"/>
</dbReference>
<comment type="caution">
    <text evidence="1">The sequence shown here is derived from an EMBL/GenBank/DDBJ whole genome shotgun (WGS) entry which is preliminary data.</text>
</comment>
<name>A0A2G8JGD6_STIJA</name>
<dbReference type="OrthoDB" id="10065496at2759"/>
<gene>
    <name evidence="1" type="ORF">BSL78_28400</name>
</gene>
<proteinExistence type="predicted"/>